<keyword evidence="2" id="KW-1185">Reference proteome</keyword>
<evidence type="ECO:0000313" key="1">
    <source>
        <dbReference type="EMBL" id="TFK65089.1"/>
    </source>
</evidence>
<evidence type="ECO:0000313" key="2">
    <source>
        <dbReference type="Proteomes" id="UP000308600"/>
    </source>
</evidence>
<name>A0ACD3AII4_9AGAR</name>
<gene>
    <name evidence="1" type="ORF">BDN72DRAFT_218576</name>
</gene>
<accession>A0ACD3AII4</accession>
<reference evidence="1 2" key="1">
    <citation type="journal article" date="2019" name="Nat. Ecol. Evol.">
        <title>Megaphylogeny resolves global patterns of mushroom evolution.</title>
        <authorList>
            <person name="Varga T."/>
            <person name="Krizsan K."/>
            <person name="Foldi C."/>
            <person name="Dima B."/>
            <person name="Sanchez-Garcia M."/>
            <person name="Sanchez-Ramirez S."/>
            <person name="Szollosi G.J."/>
            <person name="Szarkandi J.G."/>
            <person name="Papp V."/>
            <person name="Albert L."/>
            <person name="Andreopoulos W."/>
            <person name="Angelini C."/>
            <person name="Antonin V."/>
            <person name="Barry K.W."/>
            <person name="Bougher N.L."/>
            <person name="Buchanan P."/>
            <person name="Buyck B."/>
            <person name="Bense V."/>
            <person name="Catcheside P."/>
            <person name="Chovatia M."/>
            <person name="Cooper J."/>
            <person name="Damon W."/>
            <person name="Desjardin D."/>
            <person name="Finy P."/>
            <person name="Geml J."/>
            <person name="Haridas S."/>
            <person name="Hughes K."/>
            <person name="Justo A."/>
            <person name="Karasinski D."/>
            <person name="Kautmanova I."/>
            <person name="Kiss B."/>
            <person name="Kocsube S."/>
            <person name="Kotiranta H."/>
            <person name="LaButti K.M."/>
            <person name="Lechner B.E."/>
            <person name="Liimatainen K."/>
            <person name="Lipzen A."/>
            <person name="Lukacs Z."/>
            <person name="Mihaltcheva S."/>
            <person name="Morgado L.N."/>
            <person name="Niskanen T."/>
            <person name="Noordeloos M.E."/>
            <person name="Ohm R.A."/>
            <person name="Ortiz-Santana B."/>
            <person name="Ovrebo C."/>
            <person name="Racz N."/>
            <person name="Riley R."/>
            <person name="Savchenko A."/>
            <person name="Shiryaev A."/>
            <person name="Soop K."/>
            <person name="Spirin V."/>
            <person name="Szebenyi C."/>
            <person name="Tomsovsky M."/>
            <person name="Tulloss R.E."/>
            <person name="Uehling J."/>
            <person name="Grigoriev I.V."/>
            <person name="Vagvolgyi C."/>
            <person name="Papp T."/>
            <person name="Martin F.M."/>
            <person name="Miettinen O."/>
            <person name="Hibbett D.S."/>
            <person name="Nagy L.G."/>
        </authorList>
    </citation>
    <scope>NUCLEOTIDE SEQUENCE [LARGE SCALE GENOMIC DNA]</scope>
    <source>
        <strain evidence="1 2">NL-1719</strain>
    </source>
</reference>
<proteinExistence type="predicted"/>
<protein>
    <submittedName>
        <fullName evidence="1">Uncharacterized protein</fullName>
    </submittedName>
</protein>
<dbReference type="Proteomes" id="UP000308600">
    <property type="component" value="Unassembled WGS sequence"/>
</dbReference>
<sequence length="100" mass="11605">MSSETKRVTSLFDLAEELVEEILAHIDRHMDILAFALTSRFFSRIAIPRHTEYRVLYLTAPKPDIWRNLSRCSTLTSNIREVHFGPAVVLIPLRINLQSR</sequence>
<organism evidence="1 2">
    <name type="scientific">Pluteus cervinus</name>
    <dbReference type="NCBI Taxonomy" id="181527"/>
    <lineage>
        <taxon>Eukaryota</taxon>
        <taxon>Fungi</taxon>
        <taxon>Dikarya</taxon>
        <taxon>Basidiomycota</taxon>
        <taxon>Agaricomycotina</taxon>
        <taxon>Agaricomycetes</taxon>
        <taxon>Agaricomycetidae</taxon>
        <taxon>Agaricales</taxon>
        <taxon>Pluteineae</taxon>
        <taxon>Pluteaceae</taxon>
        <taxon>Pluteus</taxon>
    </lineage>
</organism>
<dbReference type="EMBL" id="ML208449">
    <property type="protein sequence ID" value="TFK65089.1"/>
    <property type="molecule type" value="Genomic_DNA"/>
</dbReference>